<dbReference type="Gene3D" id="1.20.58.2180">
    <property type="match status" value="1"/>
</dbReference>
<evidence type="ECO:0000256" key="1">
    <source>
        <dbReference type="SAM" id="Phobius"/>
    </source>
</evidence>
<keyword evidence="1" id="KW-0472">Membrane</keyword>
<keyword evidence="1" id="KW-1133">Transmembrane helix</keyword>
<evidence type="ECO:0000259" key="2">
    <source>
        <dbReference type="PROSITE" id="PS50983"/>
    </source>
</evidence>
<dbReference type="InterPro" id="IPR002491">
    <property type="entry name" value="ABC_transptr_periplasmic_BD"/>
</dbReference>
<reference evidence="3 4" key="1">
    <citation type="submission" date="2018-06" db="EMBL/GenBank/DDBJ databases">
        <authorList>
            <consortium name="Pathogen Informatics"/>
            <person name="Doyle S."/>
        </authorList>
    </citation>
    <scope>NUCLEOTIDE SEQUENCE [LARGE SCALE GENOMIC DNA]</scope>
    <source>
        <strain evidence="3 4">NCTC10801</strain>
    </source>
</reference>
<keyword evidence="1" id="KW-0812">Transmembrane</keyword>
<dbReference type="Gene3D" id="3.40.50.1980">
    <property type="entry name" value="Nitrogenase molybdenum iron protein domain"/>
    <property type="match status" value="2"/>
</dbReference>
<feature type="transmembrane region" description="Helical" evidence="1">
    <location>
        <begin position="6"/>
        <end position="27"/>
    </location>
</feature>
<feature type="domain" description="Fe/B12 periplasmic-binding" evidence="2">
    <location>
        <begin position="69"/>
        <end position="331"/>
    </location>
</feature>
<dbReference type="Pfam" id="PF01497">
    <property type="entry name" value="Peripla_BP_2"/>
    <property type="match status" value="1"/>
</dbReference>
<gene>
    <name evidence="3" type="ORF">NCTC10801_00572</name>
</gene>
<dbReference type="AlphaFoldDB" id="A0A380TPL1"/>
<dbReference type="PANTHER" id="PTHR30535:SF34">
    <property type="entry name" value="MOLYBDATE-BINDING PROTEIN MOLA"/>
    <property type="match status" value="1"/>
</dbReference>
<proteinExistence type="predicted"/>
<organism evidence="3 4">
    <name type="scientific">[Actinobacillus] rossii</name>
    <dbReference type="NCBI Taxonomy" id="123820"/>
    <lineage>
        <taxon>Bacteria</taxon>
        <taxon>Pseudomonadati</taxon>
        <taxon>Pseudomonadota</taxon>
        <taxon>Gammaproteobacteria</taxon>
        <taxon>Pasteurellales</taxon>
        <taxon>Pasteurellaceae</taxon>
    </lineage>
</organism>
<dbReference type="Proteomes" id="UP000254649">
    <property type="component" value="Unassembled WGS sequence"/>
</dbReference>
<sequence length="365" mass="41470">MHCFLTALFLKLCYIFKYITILSLFMITRRFFVKKFFLGMSLLAFPKLVFSQQYNLILLQGVIQSFPKRILSAGRVSDVLLISLCPEKLVGISTEMKQLDKQYLSDQVRNLPYIGRLAGRGSTMSIEKILATQADLIVDTGTVNQTFISTAQKVYQQTQIPYLIVSGKLMDTSQQFKQLGDLLGVSERAEKLANFAERILTKTHNLGAYKSIKFYLARGIDGLETALQGAIHTEAIDWVGGINVTSSAGEKLLTRISMEQLFHWQPDIILTQDINFYHKIQSDELWQKLSAVQNNRVYLVPSSPFGWLDSPPSINRLLGCAWLAHILVPEKFSRKELEAITVEYFQLFYGYELSAQHFTALLTNI</sequence>
<dbReference type="GO" id="GO:0071281">
    <property type="term" value="P:cellular response to iron ion"/>
    <property type="evidence" value="ECO:0007669"/>
    <property type="project" value="TreeGrafter"/>
</dbReference>
<dbReference type="EMBL" id="UFRQ01000003">
    <property type="protein sequence ID" value="SUT88671.1"/>
    <property type="molecule type" value="Genomic_DNA"/>
</dbReference>
<dbReference type="InterPro" id="IPR050902">
    <property type="entry name" value="ABC_Transporter_SBP"/>
</dbReference>
<protein>
    <submittedName>
        <fullName evidence="3">Ferrichrome/ferrioxamine B periplasmic transporter</fullName>
    </submittedName>
</protein>
<dbReference type="CDD" id="cd01147">
    <property type="entry name" value="HemV-2"/>
    <property type="match status" value="1"/>
</dbReference>
<keyword evidence="4" id="KW-1185">Reference proteome</keyword>
<dbReference type="PROSITE" id="PS50983">
    <property type="entry name" value="FE_B12_PBP"/>
    <property type="match status" value="1"/>
</dbReference>
<name>A0A380TPL1_9PAST</name>
<dbReference type="SUPFAM" id="SSF53807">
    <property type="entry name" value="Helical backbone' metal receptor"/>
    <property type="match status" value="1"/>
</dbReference>
<dbReference type="PANTHER" id="PTHR30535">
    <property type="entry name" value="VITAMIN B12-BINDING PROTEIN"/>
    <property type="match status" value="1"/>
</dbReference>
<evidence type="ECO:0000313" key="3">
    <source>
        <dbReference type="EMBL" id="SUT88671.1"/>
    </source>
</evidence>
<accession>A0A380TPL1</accession>
<evidence type="ECO:0000313" key="4">
    <source>
        <dbReference type="Proteomes" id="UP000254649"/>
    </source>
</evidence>